<evidence type="ECO:0000313" key="2">
    <source>
        <dbReference type="EMBL" id="THH18588.1"/>
    </source>
</evidence>
<dbReference type="AlphaFoldDB" id="A0A4S4M2L8"/>
<keyword evidence="3" id="KW-1185">Reference proteome</keyword>
<reference evidence="2 3" key="1">
    <citation type="submission" date="2019-02" db="EMBL/GenBank/DDBJ databases">
        <title>Genome sequencing of the rare red list fungi Bondarzewia mesenterica.</title>
        <authorList>
            <person name="Buettner E."/>
            <person name="Kellner H."/>
        </authorList>
    </citation>
    <scope>NUCLEOTIDE SEQUENCE [LARGE SCALE GENOMIC DNA]</scope>
    <source>
        <strain evidence="2 3">DSM 108281</strain>
    </source>
</reference>
<protein>
    <submittedName>
        <fullName evidence="2">Uncharacterized protein</fullName>
    </submittedName>
</protein>
<accession>A0A4S4M2L8</accession>
<dbReference type="EMBL" id="SGPL01000071">
    <property type="protein sequence ID" value="THH18588.1"/>
    <property type="molecule type" value="Genomic_DNA"/>
</dbReference>
<feature type="compositionally biased region" description="Basic residues" evidence="1">
    <location>
        <begin position="1"/>
        <end position="19"/>
    </location>
</feature>
<sequence length="79" mass="8785">MHYRKTATHQHRLPHRRSLKANPAFPTLTRTPDYPPTTPHSRDALPILLPPIAVPDPEGSPNLVEPNTGIPDPGRAWTV</sequence>
<name>A0A4S4M2L8_9AGAM</name>
<feature type="region of interest" description="Disordered" evidence="1">
    <location>
        <begin position="1"/>
        <end position="79"/>
    </location>
</feature>
<dbReference type="Proteomes" id="UP000310158">
    <property type="component" value="Unassembled WGS sequence"/>
</dbReference>
<organism evidence="2 3">
    <name type="scientific">Bondarzewia mesenterica</name>
    <dbReference type="NCBI Taxonomy" id="1095465"/>
    <lineage>
        <taxon>Eukaryota</taxon>
        <taxon>Fungi</taxon>
        <taxon>Dikarya</taxon>
        <taxon>Basidiomycota</taxon>
        <taxon>Agaricomycotina</taxon>
        <taxon>Agaricomycetes</taxon>
        <taxon>Russulales</taxon>
        <taxon>Bondarzewiaceae</taxon>
        <taxon>Bondarzewia</taxon>
    </lineage>
</organism>
<evidence type="ECO:0000313" key="3">
    <source>
        <dbReference type="Proteomes" id="UP000310158"/>
    </source>
</evidence>
<gene>
    <name evidence="2" type="ORF">EW146_g2413</name>
</gene>
<proteinExistence type="predicted"/>
<evidence type="ECO:0000256" key="1">
    <source>
        <dbReference type="SAM" id="MobiDB-lite"/>
    </source>
</evidence>
<comment type="caution">
    <text evidence="2">The sequence shown here is derived from an EMBL/GenBank/DDBJ whole genome shotgun (WGS) entry which is preliminary data.</text>
</comment>